<evidence type="ECO:0000256" key="1">
    <source>
        <dbReference type="ARBA" id="ARBA00004141"/>
    </source>
</evidence>
<dbReference type="EMBL" id="MLJW01000120">
    <property type="protein sequence ID" value="OIQ98336.1"/>
    <property type="molecule type" value="Genomic_DNA"/>
</dbReference>
<evidence type="ECO:0000256" key="4">
    <source>
        <dbReference type="ARBA" id="ARBA00022989"/>
    </source>
</evidence>
<evidence type="ECO:0000256" key="5">
    <source>
        <dbReference type="ARBA" id="ARBA00023136"/>
    </source>
</evidence>
<keyword evidence="4 6" id="KW-1133">Transmembrane helix</keyword>
<keyword evidence="2" id="KW-0813">Transport</keyword>
<feature type="transmembrane region" description="Helical" evidence="6">
    <location>
        <begin position="191"/>
        <end position="211"/>
    </location>
</feature>
<comment type="caution">
    <text evidence="7">The sequence shown here is derived from an EMBL/GenBank/DDBJ whole genome shotgun (WGS) entry which is preliminary data.</text>
</comment>
<feature type="transmembrane region" description="Helical" evidence="6">
    <location>
        <begin position="121"/>
        <end position="140"/>
    </location>
</feature>
<dbReference type="GO" id="GO:0005384">
    <property type="term" value="F:manganese ion transmembrane transporter activity"/>
    <property type="evidence" value="ECO:0007669"/>
    <property type="project" value="TreeGrafter"/>
</dbReference>
<protein>
    <submittedName>
        <fullName evidence="7">Divalent metal cation transporter MntH</fullName>
    </submittedName>
</protein>
<reference evidence="7" key="1">
    <citation type="submission" date="2016-10" db="EMBL/GenBank/DDBJ databases">
        <title>Sequence of Gallionella enrichment culture.</title>
        <authorList>
            <person name="Poehlein A."/>
            <person name="Muehling M."/>
            <person name="Daniel R."/>
        </authorList>
    </citation>
    <scope>NUCLEOTIDE SEQUENCE</scope>
</reference>
<organism evidence="7">
    <name type="scientific">mine drainage metagenome</name>
    <dbReference type="NCBI Taxonomy" id="410659"/>
    <lineage>
        <taxon>unclassified sequences</taxon>
        <taxon>metagenomes</taxon>
        <taxon>ecological metagenomes</taxon>
    </lineage>
</organism>
<dbReference type="InterPro" id="IPR001046">
    <property type="entry name" value="NRAMP_fam"/>
</dbReference>
<accession>A0A1J5RPW6</accession>
<name>A0A1J5RPW6_9ZZZZ</name>
<feature type="transmembrane region" description="Helical" evidence="6">
    <location>
        <begin position="284"/>
        <end position="307"/>
    </location>
</feature>
<evidence type="ECO:0000256" key="2">
    <source>
        <dbReference type="ARBA" id="ARBA00022448"/>
    </source>
</evidence>
<dbReference type="AlphaFoldDB" id="A0A1J5RPW6"/>
<dbReference type="GO" id="GO:0034755">
    <property type="term" value="P:iron ion transmembrane transport"/>
    <property type="evidence" value="ECO:0007669"/>
    <property type="project" value="TreeGrafter"/>
</dbReference>
<feature type="transmembrane region" description="Helical" evidence="6">
    <location>
        <begin position="53"/>
        <end position="76"/>
    </location>
</feature>
<proteinExistence type="predicted"/>
<dbReference type="Pfam" id="PF01566">
    <property type="entry name" value="Nramp"/>
    <property type="match status" value="1"/>
</dbReference>
<feature type="transmembrane region" description="Helical" evidence="6">
    <location>
        <begin position="389"/>
        <end position="415"/>
    </location>
</feature>
<dbReference type="PANTHER" id="PTHR11706">
    <property type="entry name" value="SOLUTE CARRIER PROTEIN FAMILY 11 MEMBER"/>
    <property type="match status" value="1"/>
</dbReference>
<evidence type="ECO:0000313" key="7">
    <source>
        <dbReference type="EMBL" id="OIQ98336.1"/>
    </source>
</evidence>
<evidence type="ECO:0000256" key="6">
    <source>
        <dbReference type="SAM" id="Phobius"/>
    </source>
</evidence>
<feature type="transmembrane region" description="Helical" evidence="6">
    <location>
        <begin position="88"/>
        <end position="109"/>
    </location>
</feature>
<feature type="transmembrane region" description="Helical" evidence="6">
    <location>
        <begin position="328"/>
        <end position="348"/>
    </location>
</feature>
<dbReference type="PANTHER" id="PTHR11706:SF33">
    <property type="entry name" value="NATURAL RESISTANCE-ASSOCIATED MACROPHAGE PROTEIN 2"/>
    <property type="match status" value="1"/>
</dbReference>
<feature type="transmembrane region" description="Helical" evidence="6">
    <location>
        <begin position="360"/>
        <end position="377"/>
    </location>
</feature>
<feature type="transmembrane region" description="Helical" evidence="6">
    <location>
        <begin position="232"/>
        <end position="254"/>
    </location>
</feature>
<keyword evidence="5 6" id="KW-0472">Membrane</keyword>
<feature type="transmembrane region" description="Helical" evidence="6">
    <location>
        <begin position="152"/>
        <end position="171"/>
    </location>
</feature>
<evidence type="ECO:0000256" key="3">
    <source>
        <dbReference type="ARBA" id="ARBA00022692"/>
    </source>
</evidence>
<sequence>MSQSMVRPVPGRRLWAVLAAIGPGLIVMLADTDAGSIITAAQSGAQWGYRLLLLQALLIPVLYVVQEMTVRLALVTGKGHGELIRETFGVKWAWFSCSTLLLACLGALISEFSGMAGVGQLFGIPAWQTMLVLVGGMVLMIWTRSYRSVERIAVAFGACELVFLYVALKAHPDGAALVDGLRHMPLGDHKYLYLVAANIGAVIMPWMVFFQQSALVEKELGPSALKIARRETVIGAVVTQIVMAAVLVAAAATIGTTNPNAPLDTVQQISDTLVPYLGWGVGRAVFVLGMTGAAMVAAIVVALTAAWGVGEVAGYRRSLADHPREAPWFYGILTACLVLAGGLVASNAVNLVNLSVGVEVLNALLLPVVLGFLYALARKALPEEYRLKGGYGLVAGAVVLVTAGFGVFSAVSSFFA</sequence>
<gene>
    <name evidence="7" type="primary">mntH_9</name>
    <name evidence="7" type="ORF">GALL_196140</name>
</gene>
<comment type="subcellular location">
    <subcellularLocation>
        <location evidence="1">Membrane</location>
        <topology evidence="1">Multi-pass membrane protein</topology>
    </subcellularLocation>
</comment>
<keyword evidence="3 6" id="KW-0812">Transmembrane</keyword>
<dbReference type="GO" id="GO:0005886">
    <property type="term" value="C:plasma membrane"/>
    <property type="evidence" value="ECO:0007669"/>
    <property type="project" value="TreeGrafter"/>
</dbReference>
<dbReference type="GO" id="GO:0015086">
    <property type="term" value="F:cadmium ion transmembrane transporter activity"/>
    <property type="evidence" value="ECO:0007669"/>
    <property type="project" value="TreeGrafter"/>
</dbReference>